<dbReference type="HOGENOM" id="CLU_868778_0_0_1"/>
<dbReference type="VEuPathDB" id="FungiDB:CTRG_00868"/>
<dbReference type="GO" id="GO:0016020">
    <property type="term" value="C:membrane"/>
    <property type="evidence" value="ECO:0007669"/>
    <property type="project" value="UniProtKB-SubCell"/>
</dbReference>
<evidence type="ECO:0000313" key="9">
    <source>
        <dbReference type="EMBL" id="EER36130.1"/>
    </source>
</evidence>
<dbReference type="Proteomes" id="UP000002037">
    <property type="component" value="Unassembled WGS sequence"/>
</dbReference>
<dbReference type="EMBL" id="GG692395">
    <property type="protein sequence ID" value="EER36130.1"/>
    <property type="molecule type" value="Genomic_DNA"/>
</dbReference>
<dbReference type="RefSeq" id="XP_002546088.1">
    <property type="nucleotide sequence ID" value="XM_002546042.1"/>
</dbReference>
<dbReference type="GeneID" id="8301874"/>
<feature type="transmembrane region" description="Helical" evidence="8">
    <location>
        <begin position="160"/>
        <end position="180"/>
    </location>
</feature>
<proteinExistence type="inferred from homology"/>
<evidence type="ECO:0000256" key="2">
    <source>
        <dbReference type="ARBA" id="ARBA00005982"/>
    </source>
</evidence>
<dbReference type="OrthoDB" id="8904098at2759"/>
<feature type="transmembrane region" description="Helical" evidence="8">
    <location>
        <begin position="192"/>
        <end position="211"/>
    </location>
</feature>
<keyword evidence="10" id="KW-1185">Reference proteome</keyword>
<dbReference type="GO" id="GO:0022857">
    <property type="term" value="F:transmembrane transporter activity"/>
    <property type="evidence" value="ECO:0007669"/>
    <property type="project" value="InterPro"/>
</dbReference>
<dbReference type="AlphaFoldDB" id="C5M479"/>
<dbReference type="InterPro" id="IPR018456">
    <property type="entry name" value="PTR2_symporter_CS"/>
</dbReference>
<feature type="region of interest" description="Disordered" evidence="7">
    <location>
        <begin position="20"/>
        <end position="57"/>
    </location>
</feature>
<feature type="compositionally biased region" description="Basic and acidic residues" evidence="7">
    <location>
        <begin position="43"/>
        <end position="57"/>
    </location>
</feature>
<evidence type="ECO:0000256" key="4">
    <source>
        <dbReference type="ARBA" id="ARBA00022989"/>
    </source>
</evidence>
<dbReference type="SUPFAM" id="SSF103473">
    <property type="entry name" value="MFS general substrate transporter"/>
    <property type="match status" value="1"/>
</dbReference>
<feature type="transmembrane region" description="Helical" evidence="8">
    <location>
        <begin position="134"/>
        <end position="154"/>
    </location>
</feature>
<evidence type="ECO:0000256" key="6">
    <source>
        <dbReference type="RuleBase" id="RU003755"/>
    </source>
</evidence>
<dbReference type="PROSITE" id="PS01022">
    <property type="entry name" value="PTR2_1"/>
    <property type="match status" value="1"/>
</dbReference>
<evidence type="ECO:0000256" key="5">
    <source>
        <dbReference type="ARBA" id="ARBA00023136"/>
    </source>
</evidence>
<dbReference type="InterPro" id="IPR036259">
    <property type="entry name" value="MFS_trans_sf"/>
</dbReference>
<gene>
    <name evidence="9" type="ORF">CTRG_00868</name>
</gene>
<evidence type="ECO:0000313" key="10">
    <source>
        <dbReference type="Proteomes" id="UP000002037"/>
    </source>
</evidence>
<dbReference type="eggNOG" id="KOG1237">
    <property type="taxonomic scope" value="Eukaryota"/>
</dbReference>
<dbReference type="STRING" id="294747.C5M479"/>
<keyword evidence="5 8" id="KW-0472">Membrane</keyword>
<evidence type="ECO:0000256" key="1">
    <source>
        <dbReference type="ARBA" id="ARBA00004141"/>
    </source>
</evidence>
<keyword evidence="6" id="KW-0813">Transport</keyword>
<dbReference type="Pfam" id="PF00854">
    <property type="entry name" value="PTR2"/>
    <property type="match status" value="1"/>
</dbReference>
<dbReference type="KEGG" id="ctp:CTRG_00868"/>
<dbReference type="PROSITE" id="PS01023">
    <property type="entry name" value="PTR2_2"/>
    <property type="match status" value="1"/>
</dbReference>
<reference evidence="9 10" key="1">
    <citation type="journal article" date="2009" name="Nature">
        <title>Evolution of pathogenicity and sexual reproduction in eight Candida genomes.</title>
        <authorList>
            <person name="Butler G."/>
            <person name="Rasmussen M.D."/>
            <person name="Lin M.F."/>
            <person name="Santos M.A."/>
            <person name="Sakthikumar S."/>
            <person name="Munro C.A."/>
            <person name="Rheinbay E."/>
            <person name="Grabherr M."/>
            <person name="Forche A."/>
            <person name="Reedy J.L."/>
            <person name="Agrafioti I."/>
            <person name="Arnaud M.B."/>
            <person name="Bates S."/>
            <person name="Brown A.J."/>
            <person name="Brunke S."/>
            <person name="Costanzo M.C."/>
            <person name="Fitzpatrick D.A."/>
            <person name="de Groot P.W."/>
            <person name="Harris D."/>
            <person name="Hoyer L.L."/>
            <person name="Hube B."/>
            <person name="Klis F.M."/>
            <person name="Kodira C."/>
            <person name="Lennard N."/>
            <person name="Logue M.E."/>
            <person name="Martin R."/>
            <person name="Neiman A.M."/>
            <person name="Nikolaou E."/>
            <person name="Quail M.A."/>
            <person name="Quinn J."/>
            <person name="Santos M.C."/>
            <person name="Schmitzberger F.F."/>
            <person name="Sherlock G."/>
            <person name="Shah P."/>
            <person name="Silverstein K.A."/>
            <person name="Skrzypek M.S."/>
            <person name="Soll D."/>
            <person name="Staggs R."/>
            <person name="Stansfield I."/>
            <person name="Stumpf M.P."/>
            <person name="Sudbery P.E."/>
            <person name="Srikantha T."/>
            <person name="Zeng Q."/>
            <person name="Berman J."/>
            <person name="Berriman M."/>
            <person name="Heitman J."/>
            <person name="Gow N.A."/>
            <person name="Lorenz M.C."/>
            <person name="Birren B.W."/>
            <person name="Kellis M."/>
            <person name="Cuomo C.A."/>
        </authorList>
    </citation>
    <scope>NUCLEOTIDE SEQUENCE [LARGE SCALE GENOMIC DNA]</scope>
    <source>
        <strain evidence="10">ATCC MYA-3404 / T1</strain>
    </source>
</reference>
<evidence type="ECO:0000256" key="8">
    <source>
        <dbReference type="SAM" id="Phobius"/>
    </source>
</evidence>
<dbReference type="Gene3D" id="1.20.1250.20">
    <property type="entry name" value="MFS general substrate transporter like domains"/>
    <property type="match status" value="1"/>
</dbReference>
<sequence>MGAPEYTDEKQPDLLEVITGEHGSSSEEDYDYEDPKNYSTNFVDEHNPKGLRRPTEHESQTLRRVIGNIRYSTIILCLCEFAERASYYSTTGILTNYIQRRIDPNSPHGWGAPPPGNPDASAGALGKGLQTASALTNLLTFLAYVAPLFGGYMGDSTIGRWYAIQWGVFFGFVGHLFFIFASIPGAISNANAGLGLCIIAIVTLSVGTGFIKPNLLPLLLDQYPEDTDMVKVLPSGEKIILDREQTLSRLTNIFYWSINIGSILLRNLVKYSLNEKYIAIFEIKIHITISQANYCSVDYRYRNKVRIEPVVEKLSQVENS</sequence>
<dbReference type="InterPro" id="IPR000109">
    <property type="entry name" value="POT_fam"/>
</dbReference>
<keyword evidence="4 8" id="KW-1133">Transmembrane helix</keyword>
<organism evidence="9 10">
    <name type="scientific">Candida tropicalis (strain ATCC MYA-3404 / T1)</name>
    <name type="common">Yeast</name>
    <dbReference type="NCBI Taxonomy" id="294747"/>
    <lineage>
        <taxon>Eukaryota</taxon>
        <taxon>Fungi</taxon>
        <taxon>Dikarya</taxon>
        <taxon>Ascomycota</taxon>
        <taxon>Saccharomycotina</taxon>
        <taxon>Pichiomycetes</taxon>
        <taxon>Debaryomycetaceae</taxon>
        <taxon>Candida/Lodderomyces clade</taxon>
        <taxon>Candida</taxon>
    </lineage>
</organism>
<evidence type="ECO:0000256" key="3">
    <source>
        <dbReference type="ARBA" id="ARBA00022692"/>
    </source>
</evidence>
<protein>
    <submittedName>
        <fullName evidence="9">Peptide transporter PTR2</fullName>
    </submittedName>
</protein>
<dbReference type="PANTHER" id="PTHR11654">
    <property type="entry name" value="OLIGOPEPTIDE TRANSPORTER-RELATED"/>
    <property type="match status" value="1"/>
</dbReference>
<accession>C5M479</accession>
<dbReference type="GO" id="GO:0006857">
    <property type="term" value="P:oligopeptide transport"/>
    <property type="evidence" value="ECO:0007669"/>
    <property type="project" value="InterPro"/>
</dbReference>
<keyword evidence="3 6" id="KW-0812">Transmembrane</keyword>
<evidence type="ECO:0000256" key="7">
    <source>
        <dbReference type="SAM" id="MobiDB-lite"/>
    </source>
</evidence>
<comment type="subcellular location">
    <subcellularLocation>
        <location evidence="1 6">Membrane</location>
        <topology evidence="1 6">Multi-pass membrane protein</topology>
    </subcellularLocation>
</comment>
<comment type="similarity">
    <text evidence="2 6">Belongs to the major facilitator superfamily. Proton-dependent oligopeptide transporter (POT/PTR) (TC 2.A.17) family.</text>
</comment>
<name>C5M479_CANTT</name>